<name>A0A0C3DYC4_9AGAM</name>
<evidence type="ECO:0000313" key="1">
    <source>
        <dbReference type="EMBL" id="KIM65555.1"/>
    </source>
</evidence>
<proteinExistence type="predicted"/>
<reference evidence="2" key="2">
    <citation type="submission" date="2015-01" db="EMBL/GenBank/DDBJ databases">
        <title>Evolutionary Origins and Diversification of the Mycorrhizal Mutualists.</title>
        <authorList>
            <consortium name="DOE Joint Genome Institute"/>
            <consortium name="Mycorrhizal Genomics Consortium"/>
            <person name="Kohler A."/>
            <person name="Kuo A."/>
            <person name="Nagy L.G."/>
            <person name="Floudas D."/>
            <person name="Copeland A."/>
            <person name="Barry K.W."/>
            <person name="Cichocki N."/>
            <person name="Veneault-Fourrey C."/>
            <person name="LaButti K."/>
            <person name="Lindquist E.A."/>
            <person name="Lipzen A."/>
            <person name="Lundell T."/>
            <person name="Morin E."/>
            <person name="Murat C."/>
            <person name="Riley R."/>
            <person name="Ohm R."/>
            <person name="Sun H."/>
            <person name="Tunlid A."/>
            <person name="Henrissat B."/>
            <person name="Grigoriev I.V."/>
            <person name="Hibbett D.S."/>
            <person name="Martin F."/>
        </authorList>
    </citation>
    <scope>NUCLEOTIDE SEQUENCE [LARGE SCALE GENOMIC DNA]</scope>
    <source>
        <strain evidence="2">Foug A</strain>
    </source>
</reference>
<dbReference type="HOGENOM" id="CLU_2032231_0_0_1"/>
<dbReference type="AlphaFoldDB" id="A0A0C3DYC4"/>
<accession>A0A0C3DYC4</accession>
<feature type="non-terminal residue" evidence="1">
    <location>
        <position position="1"/>
    </location>
</feature>
<protein>
    <submittedName>
        <fullName evidence="1">Uncharacterized protein</fullName>
    </submittedName>
</protein>
<dbReference type="EMBL" id="KN822022">
    <property type="protein sequence ID" value="KIM65555.1"/>
    <property type="molecule type" value="Genomic_DNA"/>
</dbReference>
<dbReference type="InParanoid" id="A0A0C3DYC4"/>
<organism evidence="1 2">
    <name type="scientific">Scleroderma citrinum Foug A</name>
    <dbReference type="NCBI Taxonomy" id="1036808"/>
    <lineage>
        <taxon>Eukaryota</taxon>
        <taxon>Fungi</taxon>
        <taxon>Dikarya</taxon>
        <taxon>Basidiomycota</taxon>
        <taxon>Agaricomycotina</taxon>
        <taxon>Agaricomycetes</taxon>
        <taxon>Agaricomycetidae</taxon>
        <taxon>Boletales</taxon>
        <taxon>Sclerodermatineae</taxon>
        <taxon>Sclerodermataceae</taxon>
        <taxon>Scleroderma</taxon>
    </lineage>
</organism>
<evidence type="ECO:0000313" key="2">
    <source>
        <dbReference type="Proteomes" id="UP000053989"/>
    </source>
</evidence>
<sequence length="122" mass="14363">GFEHIPGGWFMAVMDRHPNEYVSLHDRTTVSVCFGQPTEAVSQKWLYQWQHLIWVPSDNSKKFMMIDFDFPGMVGIVQYQRELDVNRNGIWRPDDVHSRELIQVEHDLAMLNHITSSYNLVM</sequence>
<dbReference type="OrthoDB" id="4062651at2759"/>
<reference evidence="1 2" key="1">
    <citation type="submission" date="2014-04" db="EMBL/GenBank/DDBJ databases">
        <authorList>
            <consortium name="DOE Joint Genome Institute"/>
            <person name="Kuo A."/>
            <person name="Kohler A."/>
            <person name="Nagy L.G."/>
            <person name="Floudas D."/>
            <person name="Copeland A."/>
            <person name="Barry K.W."/>
            <person name="Cichocki N."/>
            <person name="Veneault-Fourrey C."/>
            <person name="LaButti K."/>
            <person name="Lindquist E.A."/>
            <person name="Lipzen A."/>
            <person name="Lundell T."/>
            <person name="Morin E."/>
            <person name="Murat C."/>
            <person name="Sun H."/>
            <person name="Tunlid A."/>
            <person name="Henrissat B."/>
            <person name="Grigoriev I.V."/>
            <person name="Hibbett D.S."/>
            <person name="Martin F."/>
            <person name="Nordberg H.P."/>
            <person name="Cantor M.N."/>
            <person name="Hua S.X."/>
        </authorList>
    </citation>
    <scope>NUCLEOTIDE SEQUENCE [LARGE SCALE GENOMIC DNA]</scope>
    <source>
        <strain evidence="1 2">Foug A</strain>
    </source>
</reference>
<gene>
    <name evidence="1" type="ORF">SCLCIDRAFT_112603</name>
</gene>
<keyword evidence="2" id="KW-1185">Reference proteome</keyword>
<dbReference type="Proteomes" id="UP000053989">
    <property type="component" value="Unassembled WGS sequence"/>
</dbReference>